<feature type="domain" description="HTH tetR-type" evidence="4">
    <location>
        <begin position="3"/>
        <end position="63"/>
    </location>
</feature>
<protein>
    <submittedName>
        <fullName evidence="5">AcrR family transcriptional regulator</fullName>
    </submittedName>
</protein>
<dbReference type="PROSITE" id="PS50977">
    <property type="entry name" value="HTH_TETR_2"/>
    <property type="match status" value="1"/>
</dbReference>
<evidence type="ECO:0000256" key="2">
    <source>
        <dbReference type="PROSITE-ProRule" id="PRU00335"/>
    </source>
</evidence>
<proteinExistence type="predicted"/>
<dbReference type="PRINTS" id="PR00455">
    <property type="entry name" value="HTHTETR"/>
</dbReference>
<feature type="DNA-binding region" description="H-T-H motif" evidence="2">
    <location>
        <begin position="26"/>
        <end position="45"/>
    </location>
</feature>
<sequence length="198" mass="22179">MAKDTKARIQTAALELIARQGVQRTSLRQIADQLGITKPALYYHFASRDDLVRSLLQPLLDECETMIIELERSGGDDPRRVLEECFDLLYRHRNVINSLVRDPTTLSELDLGNRLINWRLRVIAMVAGPRPSLAARVRAVVAVGGLADCTVLFDDHPVEKVRPAALEAALATLDRPEPVRRPARRRAPTSPRSSSRSR</sequence>
<dbReference type="Pfam" id="PF00440">
    <property type="entry name" value="TetR_N"/>
    <property type="match status" value="1"/>
</dbReference>
<dbReference type="GO" id="GO:0000976">
    <property type="term" value="F:transcription cis-regulatory region binding"/>
    <property type="evidence" value="ECO:0007669"/>
    <property type="project" value="TreeGrafter"/>
</dbReference>
<keyword evidence="6" id="KW-1185">Reference proteome</keyword>
<dbReference type="AlphaFoldDB" id="A0A7Y9I4W1"/>
<dbReference type="EMBL" id="JACCBU010000001">
    <property type="protein sequence ID" value="NYE70331.1"/>
    <property type="molecule type" value="Genomic_DNA"/>
</dbReference>
<reference evidence="5 6" key="1">
    <citation type="submission" date="2020-07" db="EMBL/GenBank/DDBJ databases">
        <title>Sequencing the genomes of 1000 actinobacteria strains.</title>
        <authorList>
            <person name="Klenk H.-P."/>
        </authorList>
    </citation>
    <scope>NUCLEOTIDE SEQUENCE [LARGE SCALE GENOMIC DNA]</scope>
    <source>
        <strain evidence="5 6">DSM 22083</strain>
    </source>
</reference>
<dbReference type="InterPro" id="IPR050109">
    <property type="entry name" value="HTH-type_TetR-like_transc_reg"/>
</dbReference>
<dbReference type="Proteomes" id="UP000569914">
    <property type="component" value="Unassembled WGS sequence"/>
</dbReference>
<evidence type="ECO:0000256" key="3">
    <source>
        <dbReference type="SAM" id="MobiDB-lite"/>
    </source>
</evidence>
<evidence type="ECO:0000313" key="5">
    <source>
        <dbReference type="EMBL" id="NYE70331.1"/>
    </source>
</evidence>
<dbReference type="Gene3D" id="1.10.357.10">
    <property type="entry name" value="Tetracycline Repressor, domain 2"/>
    <property type="match status" value="1"/>
</dbReference>
<gene>
    <name evidence="5" type="ORF">BKA15_001660</name>
</gene>
<feature type="region of interest" description="Disordered" evidence="3">
    <location>
        <begin position="173"/>
        <end position="198"/>
    </location>
</feature>
<accession>A0A7Y9I4W1</accession>
<evidence type="ECO:0000256" key="1">
    <source>
        <dbReference type="ARBA" id="ARBA00023125"/>
    </source>
</evidence>
<comment type="caution">
    <text evidence="5">The sequence shown here is derived from an EMBL/GenBank/DDBJ whole genome shotgun (WGS) entry which is preliminary data.</text>
</comment>
<organism evidence="5 6">
    <name type="scientific">Microlunatus parietis</name>
    <dbReference type="NCBI Taxonomy" id="682979"/>
    <lineage>
        <taxon>Bacteria</taxon>
        <taxon>Bacillati</taxon>
        <taxon>Actinomycetota</taxon>
        <taxon>Actinomycetes</taxon>
        <taxon>Propionibacteriales</taxon>
        <taxon>Propionibacteriaceae</taxon>
        <taxon>Microlunatus</taxon>
    </lineage>
</organism>
<dbReference type="SUPFAM" id="SSF46689">
    <property type="entry name" value="Homeodomain-like"/>
    <property type="match status" value="1"/>
</dbReference>
<name>A0A7Y9I4W1_9ACTN</name>
<dbReference type="PANTHER" id="PTHR30055">
    <property type="entry name" value="HTH-TYPE TRANSCRIPTIONAL REGULATOR RUTR"/>
    <property type="match status" value="1"/>
</dbReference>
<evidence type="ECO:0000313" key="6">
    <source>
        <dbReference type="Proteomes" id="UP000569914"/>
    </source>
</evidence>
<dbReference type="InterPro" id="IPR001647">
    <property type="entry name" value="HTH_TetR"/>
</dbReference>
<feature type="compositionally biased region" description="Low complexity" evidence="3">
    <location>
        <begin position="188"/>
        <end position="198"/>
    </location>
</feature>
<dbReference type="RefSeq" id="WP_179749699.1">
    <property type="nucleotide sequence ID" value="NZ_JACCBU010000001.1"/>
</dbReference>
<evidence type="ECO:0000259" key="4">
    <source>
        <dbReference type="PROSITE" id="PS50977"/>
    </source>
</evidence>
<dbReference type="PANTHER" id="PTHR30055:SF226">
    <property type="entry name" value="HTH-TYPE TRANSCRIPTIONAL REGULATOR PKSA"/>
    <property type="match status" value="1"/>
</dbReference>
<keyword evidence="1 2" id="KW-0238">DNA-binding</keyword>
<dbReference type="GO" id="GO:0003700">
    <property type="term" value="F:DNA-binding transcription factor activity"/>
    <property type="evidence" value="ECO:0007669"/>
    <property type="project" value="TreeGrafter"/>
</dbReference>
<dbReference type="InterPro" id="IPR009057">
    <property type="entry name" value="Homeodomain-like_sf"/>
</dbReference>